<feature type="domain" description="LysR substrate-binding" evidence="2">
    <location>
        <begin position="3"/>
        <end position="114"/>
    </location>
</feature>
<feature type="region of interest" description="Disordered" evidence="1">
    <location>
        <begin position="130"/>
        <end position="157"/>
    </location>
</feature>
<dbReference type="Proteomes" id="UP000500826">
    <property type="component" value="Chromosome"/>
</dbReference>
<reference evidence="3 4" key="1">
    <citation type="submission" date="2020-05" db="EMBL/GenBank/DDBJ databases">
        <title>Ramlibacter rhizophilus sp. nov., isolated from rhizosphere soil of national flower Mugunghwa from South Korea.</title>
        <authorList>
            <person name="Zheng-Fei Y."/>
            <person name="Huan T."/>
        </authorList>
    </citation>
    <scope>NUCLEOTIDE SEQUENCE [LARGE SCALE GENOMIC DNA]</scope>
    <source>
        <strain evidence="3 4">H242</strain>
    </source>
</reference>
<dbReference type="Pfam" id="PF03466">
    <property type="entry name" value="LysR_substrate"/>
    <property type="match status" value="1"/>
</dbReference>
<accession>A0ABX6P611</accession>
<protein>
    <recommendedName>
        <fullName evidence="2">LysR substrate-binding domain-containing protein</fullName>
    </recommendedName>
</protein>
<evidence type="ECO:0000259" key="2">
    <source>
        <dbReference type="Pfam" id="PF03466"/>
    </source>
</evidence>
<dbReference type="InterPro" id="IPR050950">
    <property type="entry name" value="HTH-type_LysR_regulators"/>
</dbReference>
<feature type="compositionally biased region" description="Basic and acidic residues" evidence="1">
    <location>
        <begin position="136"/>
        <end position="149"/>
    </location>
</feature>
<name>A0ABX6P611_9BURK</name>
<dbReference type="PANTHER" id="PTHR30419">
    <property type="entry name" value="HTH-TYPE TRANSCRIPTIONAL REGULATOR YBHD"/>
    <property type="match status" value="1"/>
</dbReference>
<dbReference type="EMBL" id="CP053418">
    <property type="protein sequence ID" value="QJW85518.1"/>
    <property type="molecule type" value="Genomic_DNA"/>
</dbReference>
<gene>
    <name evidence="3" type="ORF">HK414_26180</name>
</gene>
<proteinExistence type="predicted"/>
<reference evidence="3 4" key="2">
    <citation type="submission" date="2020-05" db="EMBL/GenBank/DDBJ databases">
        <authorList>
            <person name="Khan S.A."/>
            <person name="Jeon C.O."/>
            <person name="Chun B.H."/>
        </authorList>
    </citation>
    <scope>NUCLEOTIDE SEQUENCE [LARGE SCALE GENOMIC DNA]</scope>
    <source>
        <strain evidence="3 4">H242</strain>
    </source>
</reference>
<keyword evidence="4" id="KW-1185">Reference proteome</keyword>
<evidence type="ECO:0000313" key="4">
    <source>
        <dbReference type="Proteomes" id="UP000500826"/>
    </source>
</evidence>
<dbReference type="PANTHER" id="PTHR30419:SF14">
    <property type="entry name" value="LYSR FAMILY TRANSCRIPTIONAL REGULATOR"/>
    <property type="match status" value="1"/>
</dbReference>
<dbReference type="Gene3D" id="3.40.190.290">
    <property type="match status" value="1"/>
</dbReference>
<evidence type="ECO:0000256" key="1">
    <source>
        <dbReference type="SAM" id="MobiDB-lite"/>
    </source>
</evidence>
<dbReference type="InterPro" id="IPR005119">
    <property type="entry name" value="LysR_subst-bd"/>
</dbReference>
<dbReference type="SUPFAM" id="SSF53850">
    <property type="entry name" value="Periplasmic binding protein-like II"/>
    <property type="match status" value="1"/>
</dbReference>
<evidence type="ECO:0000313" key="3">
    <source>
        <dbReference type="EMBL" id="QJW85518.1"/>
    </source>
</evidence>
<organism evidence="3 4">
    <name type="scientific">Ramlibacter terrae</name>
    <dbReference type="NCBI Taxonomy" id="2732511"/>
    <lineage>
        <taxon>Bacteria</taxon>
        <taxon>Pseudomonadati</taxon>
        <taxon>Pseudomonadota</taxon>
        <taxon>Betaproteobacteria</taxon>
        <taxon>Burkholderiales</taxon>
        <taxon>Comamonadaceae</taxon>
        <taxon>Ramlibacter</taxon>
    </lineage>
</organism>
<sequence>MVVGALPFGRPYLLPVAIGRLVAKHPQLQVRTVEAPLDALVAGLRLGDVDFLLGALQSEQPGDDLVREELSQEPMTLLVRTGHPLAKRKGLQLADVLEGAWVLPRRGTPTRDALCAHRPTRVARAERGRGVVGPVDHPRPAAGNRHDLRGLAPAVPA</sequence>